<evidence type="ECO:0000313" key="2">
    <source>
        <dbReference type="Proteomes" id="UP000199339"/>
    </source>
</evidence>
<dbReference type="OrthoDB" id="7054240at2"/>
<evidence type="ECO:0000313" key="1">
    <source>
        <dbReference type="EMBL" id="SFM41146.1"/>
    </source>
</evidence>
<evidence type="ECO:0008006" key="3">
    <source>
        <dbReference type="Google" id="ProtNLM"/>
    </source>
</evidence>
<accession>A0A1I4QN68</accession>
<organism evidence="1 2">
    <name type="scientific">Marinobacter pelagius</name>
    <dbReference type="NCBI Taxonomy" id="379482"/>
    <lineage>
        <taxon>Bacteria</taxon>
        <taxon>Pseudomonadati</taxon>
        <taxon>Pseudomonadota</taxon>
        <taxon>Gammaproteobacteria</taxon>
        <taxon>Pseudomonadales</taxon>
        <taxon>Marinobacteraceae</taxon>
        <taxon>Marinobacter</taxon>
    </lineage>
</organism>
<dbReference type="EMBL" id="FOUR01000001">
    <property type="protein sequence ID" value="SFM41146.1"/>
    <property type="molecule type" value="Genomic_DNA"/>
</dbReference>
<keyword evidence="2" id="KW-1185">Reference proteome</keyword>
<sequence>MLIQSIPAWQLTTADDWRPVYHLSPAALLRRVGAAWPSVASIGARLLDGWRFSDRPESDWYLKEVELRNPSQRDPVTGEYQELSASPADHQRARQYREAINNERYYRMRHVGEMELEVDSVRMEQPSISGLNACIEPGDVVVRRVGHISAALVSSYHRRHPVDANIAVLRGLPNRQAVWVALCLNQPIYRSYFEQPGAIGSMVRLGLKQLSSMPLAPRPTSFDKLADQFWQQYERLIQADDRLQQLREDVSRWVSDRVPERPLMEPTNELQAQYFDARDLGTVLSYAAAEQNRLFRELVEDYRCVPLSRLAEVNPEGLIAKEPVRSIVKIGDIGGQLDIQLANSTSQASRWRYHKRPLSPQAVLVSSFVQEPKVGMFTEALPVTTFASEQLAVLNFYRTPGAYALLLETALVRQQIARLATGTVQRFAHPDQFKQIVVPPIENAIALKWHHHLTEIHQQRLEARRELVTIRCAMQRVFRQVHPELTDHPQGDTPQEDDE</sequence>
<gene>
    <name evidence="1" type="ORF">SAMN04487961_0170</name>
</gene>
<reference evidence="2" key="1">
    <citation type="submission" date="2016-10" db="EMBL/GenBank/DDBJ databases">
        <authorList>
            <person name="Varghese N."/>
            <person name="Submissions S."/>
        </authorList>
    </citation>
    <scope>NUCLEOTIDE SEQUENCE [LARGE SCALE GENOMIC DNA]</scope>
    <source>
        <strain evidence="2">CGMCC 1.6775</strain>
    </source>
</reference>
<dbReference type="RefSeq" id="WP_091997578.1">
    <property type="nucleotide sequence ID" value="NZ_FOUR01000001.1"/>
</dbReference>
<dbReference type="Proteomes" id="UP000199339">
    <property type="component" value="Unassembled WGS sequence"/>
</dbReference>
<proteinExistence type="predicted"/>
<protein>
    <recommendedName>
        <fullName evidence="3">Restriction endonuclease subunit S</fullName>
    </recommendedName>
</protein>
<dbReference type="AlphaFoldDB" id="A0A1I4QN68"/>
<name>A0A1I4QN68_9GAMM</name>